<dbReference type="InterPro" id="IPR012336">
    <property type="entry name" value="Thioredoxin-like_fold"/>
</dbReference>
<dbReference type="Proteomes" id="UP000762676">
    <property type="component" value="Unassembled WGS sequence"/>
</dbReference>
<evidence type="ECO:0000313" key="2">
    <source>
        <dbReference type="EMBL" id="GFR76243.1"/>
    </source>
</evidence>
<comment type="caution">
    <text evidence="2">The sequence shown here is derived from an EMBL/GenBank/DDBJ whole genome shotgun (WGS) entry which is preliminary data.</text>
</comment>
<dbReference type="Pfam" id="PF17172">
    <property type="entry name" value="GST_N_4"/>
    <property type="match status" value="1"/>
</dbReference>
<sequence length="261" mass="29729">MATVFDFLEASSTTSIPQSQKWPEDVVLYQPYQVEQITLPDYAQCLAVEAFLRMSGLVFRIEQRTNAADMSPTGKVPFIQVSSHSQLIAEFEPIVKFAATKGFCLSKDLPEQSVAEMWAYISMLDNILCNAEYYVAWLVPDIAAEVTKPRYGCAFPWPLNWILPWTRQREVYNLMTIKDWAAKSLEEVIQEVRVCLRALSEKLDKSKFFLGGQPTELDAVVFGHIFTLQTCKLPGSPFNSAATEFKNLVQFCKRIESAYFF</sequence>
<protein>
    <submittedName>
        <fullName evidence="2">Metaxin-2</fullName>
    </submittedName>
</protein>
<proteinExistence type="predicted"/>
<dbReference type="PROSITE" id="PS50405">
    <property type="entry name" value="GST_CTER"/>
    <property type="match status" value="1"/>
</dbReference>
<evidence type="ECO:0000313" key="3">
    <source>
        <dbReference type="Proteomes" id="UP000762676"/>
    </source>
</evidence>
<organism evidence="2 3">
    <name type="scientific">Elysia marginata</name>
    <dbReference type="NCBI Taxonomy" id="1093978"/>
    <lineage>
        <taxon>Eukaryota</taxon>
        <taxon>Metazoa</taxon>
        <taxon>Spiralia</taxon>
        <taxon>Lophotrochozoa</taxon>
        <taxon>Mollusca</taxon>
        <taxon>Gastropoda</taxon>
        <taxon>Heterobranchia</taxon>
        <taxon>Euthyneura</taxon>
        <taxon>Panpulmonata</taxon>
        <taxon>Sacoglossa</taxon>
        <taxon>Placobranchoidea</taxon>
        <taxon>Plakobranchidae</taxon>
        <taxon>Elysia</taxon>
    </lineage>
</organism>
<dbReference type="InterPro" id="IPR036282">
    <property type="entry name" value="Glutathione-S-Trfase_C_sf"/>
</dbReference>
<dbReference type="Pfam" id="PF17171">
    <property type="entry name" value="GST_C_6"/>
    <property type="match status" value="1"/>
</dbReference>
<dbReference type="PANTHER" id="PTHR12289:SF38">
    <property type="entry name" value="METAXIN-2"/>
    <property type="match status" value="1"/>
</dbReference>
<accession>A0AAV4FSC9</accession>
<dbReference type="EMBL" id="BMAT01008014">
    <property type="protein sequence ID" value="GFR76243.1"/>
    <property type="molecule type" value="Genomic_DNA"/>
</dbReference>
<dbReference type="InterPro" id="IPR010987">
    <property type="entry name" value="Glutathione-S-Trfase_C-like"/>
</dbReference>
<dbReference type="Gene3D" id="1.20.1050.10">
    <property type="match status" value="1"/>
</dbReference>
<dbReference type="InterPro" id="IPR033468">
    <property type="entry name" value="Metaxin_GST"/>
</dbReference>
<dbReference type="SUPFAM" id="SSF47616">
    <property type="entry name" value="GST C-terminal domain-like"/>
    <property type="match status" value="1"/>
</dbReference>
<dbReference type="SFLD" id="SFLDS00019">
    <property type="entry name" value="Glutathione_Transferase_(cytos"/>
    <property type="match status" value="1"/>
</dbReference>
<keyword evidence="3" id="KW-1185">Reference proteome</keyword>
<dbReference type="GO" id="GO:0007005">
    <property type="term" value="P:mitochondrion organization"/>
    <property type="evidence" value="ECO:0007669"/>
    <property type="project" value="TreeGrafter"/>
</dbReference>
<dbReference type="InterPro" id="IPR050931">
    <property type="entry name" value="Mito_Protein_Transport_Metaxin"/>
</dbReference>
<evidence type="ECO:0000259" key="1">
    <source>
        <dbReference type="PROSITE" id="PS50405"/>
    </source>
</evidence>
<dbReference type="PANTHER" id="PTHR12289">
    <property type="entry name" value="METAXIN RELATED"/>
    <property type="match status" value="1"/>
</dbReference>
<reference evidence="2 3" key="1">
    <citation type="journal article" date="2021" name="Elife">
        <title>Chloroplast acquisition without the gene transfer in kleptoplastic sea slugs, Plakobranchus ocellatus.</title>
        <authorList>
            <person name="Maeda T."/>
            <person name="Takahashi S."/>
            <person name="Yoshida T."/>
            <person name="Shimamura S."/>
            <person name="Takaki Y."/>
            <person name="Nagai Y."/>
            <person name="Toyoda A."/>
            <person name="Suzuki Y."/>
            <person name="Arimoto A."/>
            <person name="Ishii H."/>
            <person name="Satoh N."/>
            <person name="Nishiyama T."/>
            <person name="Hasebe M."/>
            <person name="Maruyama T."/>
            <person name="Minagawa J."/>
            <person name="Obokata J."/>
            <person name="Shigenobu S."/>
        </authorList>
    </citation>
    <scope>NUCLEOTIDE SEQUENCE [LARGE SCALE GENOMIC DNA]</scope>
</reference>
<feature type="domain" description="GST C-terminal" evidence="1">
    <location>
        <begin position="108"/>
        <end position="261"/>
    </location>
</feature>
<dbReference type="InterPro" id="IPR040079">
    <property type="entry name" value="Glutathione_S-Trfase"/>
</dbReference>
<name>A0AAV4FSC9_9GAST</name>
<dbReference type="GO" id="GO:0001401">
    <property type="term" value="C:SAM complex"/>
    <property type="evidence" value="ECO:0007669"/>
    <property type="project" value="TreeGrafter"/>
</dbReference>
<gene>
    <name evidence="2" type="ORF">ElyMa_003939600</name>
</gene>
<dbReference type="AlphaFoldDB" id="A0AAV4FSC9"/>
<dbReference type="SFLD" id="SFLDG01180">
    <property type="entry name" value="SUF1"/>
    <property type="match status" value="1"/>
</dbReference>